<sequence length="260" mass="28165">MKTALALSLLMFTSSALAAVIGKDISYKAGDTVMKGFLAYDDAVAGKRAGVLVVPEWWGANDYPRKRARMLAEAGYVALVVDMYGEGQVTDNPKDAGALAGNVNKNPQLAYARVDAAREFLDRQPHVKKGETAALGYCFGGGVVLNVVRAGMPLKSAVSYHGVLATDIAVKPGDIEAKLRVFHGEADPIVPPEQVEAFKTEMDNAKADYMFVSYPGVKHTFTNREADSYAAQFGLPLKYDNAADKDSWIRTLEFLKVTLH</sequence>
<proteinExistence type="predicted"/>
<dbReference type="Proteomes" id="UP000008291">
    <property type="component" value="Chromosome"/>
</dbReference>
<dbReference type="HOGENOM" id="CLU_054590_3_1_4"/>
<accession>Q3SLH7</accession>
<evidence type="ECO:0000256" key="1">
    <source>
        <dbReference type="SAM" id="SignalP"/>
    </source>
</evidence>
<evidence type="ECO:0000313" key="3">
    <source>
        <dbReference type="EMBL" id="AAZ96433.1"/>
    </source>
</evidence>
<organism evidence="3 4">
    <name type="scientific">Thiobacillus denitrificans (strain ATCC 25259 / T1)</name>
    <dbReference type="NCBI Taxonomy" id="292415"/>
    <lineage>
        <taxon>Bacteria</taxon>
        <taxon>Pseudomonadati</taxon>
        <taxon>Pseudomonadota</taxon>
        <taxon>Betaproteobacteria</taxon>
        <taxon>Nitrosomonadales</taxon>
        <taxon>Thiobacillaceae</taxon>
        <taxon>Thiobacillus</taxon>
    </lineage>
</organism>
<dbReference type="GO" id="GO:0016787">
    <property type="term" value="F:hydrolase activity"/>
    <property type="evidence" value="ECO:0007669"/>
    <property type="project" value="UniProtKB-KW"/>
</dbReference>
<keyword evidence="4" id="KW-1185">Reference proteome</keyword>
<dbReference type="ESTHER" id="thida-q3slh7">
    <property type="family name" value="Dienelactone_hydrolase"/>
</dbReference>
<dbReference type="Pfam" id="PF01738">
    <property type="entry name" value="DLH"/>
    <property type="match status" value="1"/>
</dbReference>
<dbReference type="eggNOG" id="COG0412">
    <property type="taxonomic scope" value="Bacteria"/>
</dbReference>
<dbReference type="DNASU" id="3673113"/>
<dbReference type="OrthoDB" id="9787933at2"/>
<dbReference type="KEGG" id="tbd:Tbd_0480"/>
<dbReference type="InterPro" id="IPR050261">
    <property type="entry name" value="FrsA_esterase"/>
</dbReference>
<dbReference type="SUPFAM" id="SSF53474">
    <property type="entry name" value="alpha/beta-Hydrolases"/>
    <property type="match status" value="1"/>
</dbReference>
<gene>
    <name evidence="3" type="ordered locus">Tbd_0480</name>
</gene>
<dbReference type="AlphaFoldDB" id="Q3SLH7"/>
<dbReference type="Gene3D" id="3.40.50.1820">
    <property type="entry name" value="alpha/beta hydrolase"/>
    <property type="match status" value="1"/>
</dbReference>
<dbReference type="InterPro" id="IPR029058">
    <property type="entry name" value="AB_hydrolase_fold"/>
</dbReference>
<feature type="domain" description="Dienelactone hydrolase" evidence="2">
    <location>
        <begin position="35"/>
        <end position="257"/>
    </location>
</feature>
<keyword evidence="3" id="KW-0378">Hydrolase</keyword>
<evidence type="ECO:0000259" key="2">
    <source>
        <dbReference type="Pfam" id="PF01738"/>
    </source>
</evidence>
<dbReference type="STRING" id="292415.Tbd_0480"/>
<dbReference type="RefSeq" id="WP_011310992.1">
    <property type="nucleotide sequence ID" value="NC_007404.1"/>
</dbReference>
<dbReference type="EMBL" id="CP000116">
    <property type="protein sequence ID" value="AAZ96433.1"/>
    <property type="molecule type" value="Genomic_DNA"/>
</dbReference>
<reference evidence="3 4" key="1">
    <citation type="journal article" date="2006" name="J. Bacteriol.">
        <title>The genome sequence of the obligately chemolithoautotrophic, facultatively anaerobic bacterium Thiobacillus denitrificans.</title>
        <authorList>
            <person name="Beller H.R."/>
            <person name="Chain P.S."/>
            <person name="Letain T.E."/>
            <person name="Chakicherla A."/>
            <person name="Larimer F.W."/>
            <person name="Richardson P.M."/>
            <person name="Coleman M.A."/>
            <person name="Wood A.P."/>
            <person name="Kelly D.P."/>
        </authorList>
    </citation>
    <scope>NUCLEOTIDE SEQUENCE [LARGE SCALE GENOMIC DNA]</scope>
    <source>
        <strain evidence="3 4">ATCC 25259</strain>
    </source>
</reference>
<feature type="chain" id="PRO_5004228942" evidence="1">
    <location>
        <begin position="19"/>
        <end position="260"/>
    </location>
</feature>
<dbReference type="InterPro" id="IPR002925">
    <property type="entry name" value="Dienelactn_hydro"/>
</dbReference>
<name>Q3SLH7_THIDA</name>
<evidence type="ECO:0000313" key="4">
    <source>
        <dbReference type="Proteomes" id="UP000008291"/>
    </source>
</evidence>
<dbReference type="PANTHER" id="PTHR22946">
    <property type="entry name" value="DIENELACTONE HYDROLASE DOMAIN-CONTAINING PROTEIN-RELATED"/>
    <property type="match status" value="1"/>
</dbReference>
<feature type="signal peptide" evidence="1">
    <location>
        <begin position="1"/>
        <end position="18"/>
    </location>
</feature>
<protein>
    <submittedName>
        <fullName evidence="3">Dienelactone hydrolase family protein</fullName>
    </submittedName>
</protein>
<keyword evidence="1" id="KW-0732">Signal</keyword>
<dbReference type="PANTHER" id="PTHR22946:SF0">
    <property type="entry name" value="DIENELACTONE HYDROLASE DOMAIN-CONTAINING PROTEIN"/>
    <property type="match status" value="1"/>
</dbReference>